<reference evidence="2 3" key="1">
    <citation type="submission" date="2016-07" db="EMBL/GenBank/DDBJ databases">
        <title>Pervasive Adenine N6-methylation of Active Genes in Fungi.</title>
        <authorList>
            <consortium name="DOE Joint Genome Institute"/>
            <person name="Mondo S.J."/>
            <person name="Dannebaum R.O."/>
            <person name="Kuo R.C."/>
            <person name="Labutti K."/>
            <person name="Haridas S."/>
            <person name="Kuo A."/>
            <person name="Salamov A."/>
            <person name="Ahrendt S.R."/>
            <person name="Lipzen A."/>
            <person name="Sullivan W."/>
            <person name="Andreopoulos W.B."/>
            <person name="Clum A."/>
            <person name="Lindquist E."/>
            <person name="Daum C."/>
            <person name="Ramamoorthy G.K."/>
            <person name="Gryganskyi A."/>
            <person name="Culley D."/>
            <person name="Magnuson J.K."/>
            <person name="James T.Y."/>
            <person name="O'Malley M.A."/>
            <person name="Stajich J.E."/>
            <person name="Spatafora J.W."/>
            <person name="Visel A."/>
            <person name="Grigoriev I.V."/>
        </authorList>
    </citation>
    <scope>NUCLEOTIDE SEQUENCE [LARGE SCALE GENOMIC DNA]</scope>
    <source>
        <strain evidence="2 3">PL171</strain>
    </source>
</reference>
<proteinExistence type="predicted"/>
<keyword evidence="1" id="KW-0812">Transmembrane</keyword>
<evidence type="ECO:0000313" key="3">
    <source>
        <dbReference type="Proteomes" id="UP000193411"/>
    </source>
</evidence>
<name>A0A1Y2HB15_9FUNG</name>
<gene>
    <name evidence="2" type="ORF">BCR44DRAFT_50101</name>
</gene>
<keyword evidence="1" id="KW-1133">Transmembrane helix</keyword>
<keyword evidence="1" id="KW-0472">Membrane</keyword>
<evidence type="ECO:0000256" key="1">
    <source>
        <dbReference type="SAM" id="Phobius"/>
    </source>
</evidence>
<sequence length="137" mass="14528">MPRPSAPANAPPAFLATSLPAGLLVQALVPSLMFMLRQLFRPPSRQPQPTRTTIGSFLTCSLGIGTSTTSAGQAQQQSARAVIQSDQAGAAPLVKRRAAQASLPMALALALLTKGNKRVQRGWRAATMKPRKAKTRE</sequence>
<protein>
    <submittedName>
        <fullName evidence="2">Uncharacterized protein</fullName>
    </submittedName>
</protein>
<feature type="transmembrane region" description="Helical" evidence="1">
    <location>
        <begin position="12"/>
        <end position="36"/>
    </location>
</feature>
<accession>A0A1Y2HB15</accession>
<keyword evidence="3" id="KW-1185">Reference proteome</keyword>
<comment type="caution">
    <text evidence="2">The sequence shown here is derived from an EMBL/GenBank/DDBJ whole genome shotgun (WGS) entry which is preliminary data.</text>
</comment>
<organism evidence="2 3">
    <name type="scientific">Catenaria anguillulae PL171</name>
    <dbReference type="NCBI Taxonomy" id="765915"/>
    <lineage>
        <taxon>Eukaryota</taxon>
        <taxon>Fungi</taxon>
        <taxon>Fungi incertae sedis</taxon>
        <taxon>Blastocladiomycota</taxon>
        <taxon>Blastocladiomycetes</taxon>
        <taxon>Blastocladiales</taxon>
        <taxon>Catenariaceae</taxon>
        <taxon>Catenaria</taxon>
    </lineage>
</organism>
<dbReference type="AlphaFoldDB" id="A0A1Y2HB15"/>
<evidence type="ECO:0000313" key="2">
    <source>
        <dbReference type="EMBL" id="ORZ30232.1"/>
    </source>
</evidence>
<dbReference type="EMBL" id="MCFL01000095">
    <property type="protein sequence ID" value="ORZ30232.1"/>
    <property type="molecule type" value="Genomic_DNA"/>
</dbReference>
<dbReference type="Proteomes" id="UP000193411">
    <property type="component" value="Unassembled WGS sequence"/>
</dbReference>